<accession>A0A6N6MMG4</accession>
<dbReference type="Pfam" id="PF08241">
    <property type="entry name" value="Methyltransf_11"/>
    <property type="match status" value="1"/>
</dbReference>
<evidence type="ECO:0000259" key="1">
    <source>
        <dbReference type="Pfam" id="PF08241"/>
    </source>
</evidence>
<sequence>MPIDFHAERNRTSYASRDVSPDWAETIRTLIDPDGLDVADIGCGGGLYAAEWKRLGAATVVGVDFSAQMLGAARERHRGFSGIRFVEGDAGATGLPGASVDVVFSRALIHHLGDRDACFREARRLLRPHGLVILQNRTPEDVALPGAPDHLRGYFFERCPRLLAIEGARRPRAETVVAGLRAAGFGGVRSRSAWETRQVHAGFAALAADLRGRTGRSILHALSDAELEDLIGFIGTRLSGEGPLTERDRWTLWWGRADSEAADPAGLTLA</sequence>
<dbReference type="InterPro" id="IPR029063">
    <property type="entry name" value="SAM-dependent_MTases_sf"/>
</dbReference>
<name>A0A6N6MMG4_9HYPH</name>
<organism evidence="2 3">
    <name type="scientific">Methylobacterium planeticum</name>
    <dbReference type="NCBI Taxonomy" id="2615211"/>
    <lineage>
        <taxon>Bacteria</taxon>
        <taxon>Pseudomonadati</taxon>
        <taxon>Pseudomonadota</taxon>
        <taxon>Alphaproteobacteria</taxon>
        <taxon>Hyphomicrobiales</taxon>
        <taxon>Methylobacteriaceae</taxon>
        <taxon>Methylobacterium</taxon>
    </lineage>
</organism>
<feature type="domain" description="Methyltransferase type 11" evidence="1">
    <location>
        <begin position="40"/>
        <end position="134"/>
    </location>
</feature>
<evidence type="ECO:0000313" key="2">
    <source>
        <dbReference type="EMBL" id="KAB1071031.1"/>
    </source>
</evidence>
<protein>
    <submittedName>
        <fullName evidence="2">Class I SAM-dependent methyltransferase</fullName>
    </submittedName>
</protein>
<dbReference type="Gene3D" id="3.40.50.150">
    <property type="entry name" value="Vaccinia Virus protein VP39"/>
    <property type="match status" value="1"/>
</dbReference>
<dbReference type="GO" id="GO:0032259">
    <property type="term" value="P:methylation"/>
    <property type="evidence" value="ECO:0007669"/>
    <property type="project" value="UniProtKB-KW"/>
</dbReference>
<gene>
    <name evidence="2" type="ORF">F6X51_20295</name>
</gene>
<dbReference type="Proteomes" id="UP000441523">
    <property type="component" value="Unassembled WGS sequence"/>
</dbReference>
<keyword evidence="2" id="KW-0808">Transferase</keyword>
<comment type="caution">
    <text evidence="2">The sequence shown here is derived from an EMBL/GenBank/DDBJ whole genome shotgun (WGS) entry which is preliminary data.</text>
</comment>
<dbReference type="GO" id="GO:0008757">
    <property type="term" value="F:S-adenosylmethionine-dependent methyltransferase activity"/>
    <property type="evidence" value="ECO:0007669"/>
    <property type="project" value="InterPro"/>
</dbReference>
<dbReference type="CDD" id="cd02440">
    <property type="entry name" value="AdoMet_MTases"/>
    <property type="match status" value="1"/>
</dbReference>
<dbReference type="PANTHER" id="PTHR43464:SF83">
    <property type="entry name" value="MALONYL-[ACYL-CARRIER PROTEIN] O-METHYLTRANSFERASE"/>
    <property type="match status" value="1"/>
</dbReference>
<keyword evidence="2" id="KW-0489">Methyltransferase</keyword>
<proteinExistence type="predicted"/>
<dbReference type="SUPFAM" id="SSF53335">
    <property type="entry name" value="S-adenosyl-L-methionine-dependent methyltransferases"/>
    <property type="match status" value="1"/>
</dbReference>
<keyword evidence="3" id="KW-1185">Reference proteome</keyword>
<evidence type="ECO:0000313" key="3">
    <source>
        <dbReference type="Proteomes" id="UP000441523"/>
    </source>
</evidence>
<dbReference type="RefSeq" id="WP_150965497.1">
    <property type="nucleotide sequence ID" value="NZ_VZZJ01000021.1"/>
</dbReference>
<dbReference type="EMBL" id="VZZJ01000021">
    <property type="protein sequence ID" value="KAB1071031.1"/>
    <property type="molecule type" value="Genomic_DNA"/>
</dbReference>
<dbReference type="AlphaFoldDB" id="A0A6N6MMG4"/>
<reference evidence="2 3" key="1">
    <citation type="submission" date="2019-09" db="EMBL/GenBank/DDBJ databases">
        <title>YIM 132548 draft genome.</title>
        <authorList>
            <person name="Jiang L."/>
        </authorList>
    </citation>
    <scope>NUCLEOTIDE SEQUENCE [LARGE SCALE GENOMIC DNA]</scope>
    <source>
        <strain evidence="2 3">YIM 132548</strain>
    </source>
</reference>
<dbReference type="PANTHER" id="PTHR43464">
    <property type="entry name" value="METHYLTRANSFERASE"/>
    <property type="match status" value="1"/>
</dbReference>
<dbReference type="InterPro" id="IPR013216">
    <property type="entry name" value="Methyltransf_11"/>
</dbReference>